<dbReference type="Proteomes" id="UP000265520">
    <property type="component" value="Unassembled WGS sequence"/>
</dbReference>
<sequence length="43" mass="4528">MLPGAVLEGRQRSPGEVVARESPAVASGRQLGRFSLTCIATCR</sequence>
<accession>A0A392V8R1</accession>
<reference evidence="2 3" key="1">
    <citation type="journal article" date="2018" name="Front. Plant Sci.">
        <title>Red Clover (Trifolium pratense) and Zigzag Clover (T. medium) - A Picture of Genomic Similarities and Differences.</title>
        <authorList>
            <person name="Dluhosova J."/>
            <person name="Istvanek J."/>
            <person name="Nedelnik J."/>
            <person name="Repkova J."/>
        </authorList>
    </citation>
    <scope>NUCLEOTIDE SEQUENCE [LARGE SCALE GENOMIC DNA]</scope>
    <source>
        <strain evidence="3">cv. 10/8</strain>
        <tissue evidence="2">Leaf</tissue>
    </source>
</reference>
<protein>
    <submittedName>
        <fullName evidence="2">Uncharacterized protein</fullName>
    </submittedName>
</protein>
<proteinExistence type="predicted"/>
<dbReference type="AlphaFoldDB" id="A0A392V8R1"/>
<name>A0A392V8R1_9FABA</name>
<organism evidence="2 3">
    <name type="scientific">Trifolium medium</name>
    <dbReference type="NCBI Taxonomy" id="97028"/>
    <lineage>
        <taxon>Eukaryota</taxon>
        <taxon>Viridiplantae</taxon>
        <taxon>Streptophyta</taxon>
        <taxon>Embryophyta</taxon>
        <taxon>Tracheophyta</taxon>
        <taxon>Spermatophyta</taxon>
        <taxon>Magnoliopsida</taxon>
        <taxon>eudicotyledons</taxon>
        <taxon>Gunneridae</taxon>
        <taxon>Pentapetalae</taxon>
        <taxon>rosids</taxon>
        <taxon>fabids</taxon>
        <taxon>Fabales</taxon>
        <taxon>Fabaceae</taxon>
        <taxon>Papilionoideae</taxon>
        <taxon>50 kb inversion clade</taxon>
        <taxon>NPAAA clade</taxon>
        <taxon>Hologalegina</taxon>
        <taxon>IRL clade</taxon>
        <taxon>Trifolieae</taxon>
        <taxon>Trifolium</taxon>
    </lineage>
</organism>
<evidence type="ECO:0000313" key="2">
    <source>
        <dbReference type="EMBL" id="MCI84597.1"/>
    </source>
</evidence>
<keyword evidence="3" id="KW-1185">Reference proteome</keyword>
<evidence type="ECO:0000256" key="1">
    <source>
        <dbReference type="SAM" id="MobiDB-lite"/>
    </source>
</evidence>
<comment type="caution">
    <text evidence="2">The sequence shown here is derived from an EMBL/GenBank/DDBJ whole genome shotgun (WGS) entry which is preliminary data.</text>
</comment>
<feature type="region of interest" description="Disordered" evidence="1">
    <location>
        <begin position="1"/>
        <end position="22"/>
    </location>
</feature>
<evidence type="ECO:0000313" key="3">
    <source>
        <dbReference type="Proteomes" id="UP000265520"/>
    </source>
</evidence>
<dbReference type="EMBL" id="LXQA011094959">
    <property type="protein sequence ID" value="MCI84597.1"/>
    <property type="molecule type" value="Genomic_DNA"/>
</dbReference>